<keyword evidence="3" id="KW-1185">Reference proteome</keyword>
<keyword evidence="1" id="KW-0732">Signal</keyword>
<feature type="signal peptide" evidence="1">
    <location>
        <begin position="1"/>
        <end position="19"/>
    </location>
</feature>
<accession>A0A8H6T616</accession>
<dbReference type="Proteomes" id="UP000636479">
    <property type="component" value="Unassembled WGS sequence"/>
</dbReference>
<feature type="chain" id="PRO_5034777669" evidence="1">
    <location>
        <begin position="20"/>
        <end position="224"/>
    </location>
</feature>
<gene>
    <name evidence="2" type="ORF">MIND_00180700</name>
</gene>
<reference evidence="2" key="1">
    <citation type="submission" date="2020-05" db="EMBL/GenBank/DDBJ databases">
        <title>Mycena genomes resolve the evolution of fungal bioluminescence.</title>
        <authorList>
            <person name="Tsai I.J."/>
        </authorList>
    </citation>
    <scope>NUCLEOTIDE SEQUENCE</scope>
    <source>
        <strain evidence="2">171206Taipei</strain>
    </source>
</reference>
<dbReference type="AlphaFoldDB" id="A0A8H6T616"/>
<organism evidence="2 3">
    <name type="scientific">Mycena indigotica</name>
    <dbReference type="NCBI Taxonomy" id="2126181"/>
    <lineage>
        <taxon>Eukaryota</taxon>
        <taxon>Fungi</taxon>
        <taxon>Dikarya</taxon>
        <taxon>Basidiomycota</taxon>
        <taxon>Agaricomycotina</taxon>
        <taxon>Agaricomycetes</taxon>
        <taxon>Agaricomycetidae</taxon>
        <taxon>Agaricales</taxon>
        <taxon>Marasmiineae</taxon>
        <taxon>Mycenaceae</taxon>
        <taxon>Mycena</taxon>
    </lineage>
</organism>
<protein>
    <submittedName>
        <fullName evidence="2">Uncharacterized protein</fullName>
    </submittedName>
</protein>
<dbReference type="RefSeq" id="XP_037223816.1">
    <property type="nucleotide sequence ID" value="XM_037358721.1"/>
</dbReference>
<proteinExistence type="predicted"/>
<dbReference type="OrthoDB" id="3256306at2759"/>
<sequence length="224" mass="23841">MRSVFTLIISVLLPLAVLAAPRETTTVLAPGGPRSPDDIHLVPDSGSLLHVGDAVHILDDNGNTIKHITLEAPSPLLESRALKTGWITYASWFNQNASPIKNYTASWTVPPVPKTEHGQTVFLFTAIEPGAGGWILQPVLQYGPSSAGGGPYWSVSSWYLAGKSVFHTAPVRVSAGKSLTGAMTLTGVSGAKYSYKSRFTNVDGTTLTVNNATQLVLKEEGENQ</sequence>
<dbReference type="EMBL" id="JACAZF010000002">
    <property type="protein sequence ID" value="KAF7311708.1"/>
    <property type="molecule type" value="Genomic_DNA"/>
</dbReference>
<evidence type="ECO:0000313" key="3">
    <source>
        <dbReference type="Proteomes" id="UP000636479"/>
    </source>
</evidence>
<name>A0A8H6T616_9AGAR</name>
<evidence type="ECO:0000313" key="2">
    <source>
        <dbReference type="EMBL" id="KAF7311708.1"/>
    </source>
</evidence>
<dbReference type="GeneID" id="59341237"/>
<evidence type="ECO:0000256" key="1">
    <source>
        <dbReference type="SAM" id="SignalP"/>
    </source>
</evidence>
<comment type="caution">
    <text evidence="2">The sequence shown here is derived from an EMBL/GenBank/DDBJ whole genome shotgun (WGS) entry which is preliminary data.</text>
</comment>